<comment type="catalytic activity">
    <reaction evidence="5">
        <text>N,N-dimethyl-1,4-phenylenediamine + anthranilate + 2 NAD(+) = 2-(4-dimethylaminophenyl)diazenylbenzoate + 2 NADH + 2 H(+)</text>
        <dbReference type="Rhea" id="RHEA:55872"/>
        <dbReference type="ChEBI" id="CHEBI:15378"/>
        <dbReference type="ChEBI" id="CHEBI:15783"/>
        <dbReference type="ChEBI" id="CHEBI:16567"/>
        <dbReference type="ChEBI" id="CHEBI:57540"/>
        <dbReference type="ChEBI" id="CHEBI:57945"/>
        <dbReference type="ChEBI" id="CHEBI:71579"/>
        <dbReference type="EC" id="1.7.1.17"/>
    </reaction>
    <physiologicalReaction direction="right-to-left" evidence="5">
        <dbReference type="Rhea" id="RHEA:55874"/>
    </physiologicalReaction>
</comment>
<dbReference type="GO" id="GO:0016655">
    <property type="term" value="F:oxidoreductase activity, acting on NAD(P)H, quinone or similar compound as acceptor"/>
    <property type="evidence" value="ECO:0007669"/>
    <property type="project" value="InterPro"/>
</dbReference>
<protein>
    <recommendedName>
        <fullName evidence="6">FMN dependent NADH:quinone oxidoreductase</fullName>
        <ecNumber evidence="6">1.6.5.-</ecNumber>
    </recommendedName>
    <alternativeName>
        <fullName evidence="6">Azo-dye reductase</fullName>
    </alternativeName>
    <alternativeName>
        <fullName evidence="6">FMN-dependent NADH-azo compound oxidoreductase</fullName>
    </alternativeName>
    <alternativeName>
        <fullName evidence="6">FMN-dependent NADH-azoreductase</fullName>
        <ecNumber evidence="6">1.7.1.17</ecNumber>
    </alternativeName>
</protein>
<dbReference type="InterPro" id="IPR023048">
    <property type="entry name" value="NADH:quinone_OxRdtase_FMN_depd"/>
</dbReference>
<dbReference type="GO" id="GO:0010181">
    <property type="term" value="F:FMN binding"/>
    <property type="evidence" value="ECO:0007669"/>
    <property type="project" value="UniProtKB-UniRule"/>
</dbReference>
<name>A0A7W3TSA6_9LACO</name>
<dbReference type="InterPro" id="IPR050104">
    <property type="entry name" value="FMN-dep_NADH:Q_OxRdtase_AzoR1"/>
</dbReference>
<evidence type="ECO:0000256" key="3">
    <source>
        <dbReference type="ARBA" id="ARBA00023002"/>
    </source>
</evidence>
<comment type="cofactor">
    <cofactor evidence="6">
        <name>FMN</name>
        <dbReference type="ChEBI" id="CHEBI:58210"/>
    </cofactor>
    <text evidence="6">Binds 1 FMN per subunit.</text>
</comment>
<dbReference type="EMBL" id="JACIVC010000061">
    <property type="protein sequence ID" value="MBB1069953.1"/>
    <property type="molecule type" value="Genomic_DNA"/>
</dbReference>
<dbReference type="RefSeq" id="WP_182598469.1">
    <property type="nucleotide sequence ID" value="NZ_JACIVC010000061.1"/>
</dbReference>
<comment type="function">
    <text evidence="6">Quinone reductase that provides resistance to thiol-specific stress caused by electrophilic quinones.</text>
</comment>
<organism evidence="8 9">
    <name type="scientific">Limosilactobacillus albertensis</name>
    <dbReference type="NCBI Taxonomy" id="2759752"/>
    <lineage>
        <taxon>Bacteria</taxon>
        <taxon>Bacillati</taxon>
        <taxon>Bacillota</taxon>
        <taxon>Bacilli</taxon>
        <taxon>Lactobacillales</taxon>
        <taxon>Lactobacillaceae</taxon>
        <taxon>Limosilactobacillus</taxon>
    </lineage>
</organism>
<feature type="binding site" evidence="6">
    <location>
        <begin position="16"/>
        <end position="18"/>
    </location>
    <ligand>
        <name>FMN</name>
        <dbReference type="ChEBI" id="CHEBI:58210"/>
    </ligand>
</feature>
<comment type="catalytic activity">
    <reaction evidence="6">
        <text>2 a quinone + NADH + H(+) = 2 a 1,4-benzosemiquinone + NAD(+)</text>
        <dbReference type="Rhea" id="RHEA:65952"/>
        <dbReference type="ChEBI" id="CHEBI:15378"/>
        <dbReference type="ChEBI" id="CHEBI:57540"/>
        <dbReference type="ChEBI" id="CHEBI:57945"/>
        <dbReference type="ChEBI" id="CHEBI:132124"/>
        <dbReference type="ChEBI" id="CHEBI:134225"/>
    </reaction>
</comment>
<evidence type="ECO:0000313" key="8">
    <source>
        <dbReference type="EMBL" id="MBB1069953.1"/>
    </source>
</evidence>
<dbReference type="GO" id="GO:0009055">
    <property type="term" value="F:electron transfer activity"/>
    <property type="evidence" value="ECO:0007669"/>
    <property type="project" value="UniProtKB-UniRule"/>
</dbReference>
<dbReference type="HAMAP" id="MF_01216">
    <property type="entry name" value="Azoreductase_type1"/>
    <property type="match status" value="1"/>
</dbReference>
<accession>A0A7W3TSA6</accession>
<dbReference type="GO" id="GO:0016652">
    <property type="term" value="F:oxidoreductase activity, acting on NAD(P)H as acceptor"/>
    <property type="evidence" value="ECO:0007669"/>
    <property type="project" value="UniProtKB-UniRule"/>
</dbReference>
<dbReference type="InterPro" id="IPR003680">
    <property type="entry name" value="Flavodoxin_fold"/>
</dbReference>
<evidence type="ECO:0000313" key="9">
    <source>
        <dbReference type="Proteomes" id="UP000518316"/>
    </source>
</evidence>
<dbReference type="Pfam" id="PF02525">
    <property type="entry name" value="Flavodoxin_2"/>
    <property type="match status" value="1"/>
</dbReference>
<dbReference type="InterPro" id="IPR029039">
    <property type="entry name" value="Flavoprotein-like_sf"/>
</dbReference>
<evidence type="ECO:0000256" key="6">
    <source>
        <dbReference type="HAMAP-Rule" id="MF_01216"/>
    </source>
</evidence>
<feature type="domain" description="Flavodoxin-like fold" evidence="7">
    <location>
        <begin position="3"/>
        <end position="222"/>
    </location>
</feature>
<keyword evidence="4 6" id="KW-0520">NAD</keyword>
<keyword evidence="1 6" id="KW-0285">Flavoprotein</keyword>
<evidence type="ECO:0000256" key="2">
    <source>
        <dbReference type="ARBA" id="ARBA00022643"/>
    </source>
</evidence>
<dbReference type="EC" id="1.7.1.17" evidence="6"/>
<reference evidence="8 9" key="1">
    <citation type="submission" date="2020-07" db="EMBL/GenBank/DDBJ databases">
        <title>Description of Limosilactobacillus balticus sp. nov., Limosilactobacillus agrestis sp. nov., Limosilactobacillus albertensis sp. nov., Limosilactobacillus rudii sp. nov., Limosilactobacillus fastidiosus sp. nov., five novel Limosilactobacillus species isolated from the vertebrate gastrointestinal tract, and proposal of 6 subspecies of Limosilactobacillus reuteri adapted to the gastrointestinal tract of specific vertebrate hosts.</title>
        <authorList>
            <person name="Li F."/>
            <person name="Cheng C."/>
            <person name="Zheng J."/>
            <person name="Quevedo R.M."/>
            <person name="Li J."/>
            <person name="Roos S."/>
            <person name="Gaenzle M.G."/>
            <person name="Walter J."/>
        </authorList>
    </citation>
    <scope>NUCLEOTIDE SEQUENCE [LARGE SCALE GENOMIC DNA]</scope>
    <source>
        <strain evidence="8 9">RRLNB_1_1</strain>
    </source>
</reference>
<keyword evidence="2 6" id="KW-0288">FMN</keyword>
<dbReference type="EC" id="1.6.5.-" evidence="6"/>
<keyword evidence="9" id="KW-1185">Reference proteome</keyword>
<dbReference type="Gene3D" id="3.40.50.360">
    <property type="match status" value="1"/>
</dbReference>
<dbReference type="PANTHER" id="PTHR43741:SF7">
    <property type="entry name" value="FMN-DEPENDENT NADH:QUINONE OXIDOREDUCTASE"/>
    <property type="match status" value="1"/>
</dbReference>
<dbReference type="Proteomes" id="UP000518316">
    <property type="component" value="Unassembled WGS sequence"/>
</dbReference>
<proteinExistence type="inferred from homology"/>
<sequence length="228" mass="25909">MSTLLVIQAHPHVENSLSLTVGKQFVESYEASHPNDKVIIRDLYAKDGVPPLNDVTMAAWQKQKFDEQLTAEETNLLQKHEEWLNEFINADKYVFINPMYNHFLPAEMKQYLDLTAVAHKTFKYTSDGSVGLLKGKKAIHIQAAGSEYHKNGKWGIIKFAVRKALKIKSKESCALMDLGDLYLTNMLKFYGITNVEKLFVEGADAHREQRQVILENAMKEAKSMATAF</sequence>
<dbReference type="PANTHER" id="PTHR43741">
    <property type="entry name" value="FMN-DEPENDENT NADH-AZOREDUCTASE 1"/>
    <property type="match status" value="1"/>
</dbReference>
<comment type="caution">
    <text evidence="8">The sequence shown here is derived from an EMBL/GenBank/DDBJ whole genome shotgun (WGS) entry which is preliminary data.</text>
</comment>
<comment type="similarity">
    <text evidence="6">Belongs to the azoreductase type 1 family.</text>
</comment>
<dbReference type="AlphaFoldDB" id="A0A7W3TSA6"/>
<comment type="caution">
    <text evidence="6">Lacks conserved residue(s) required for the propagation of feature annotation.</text>
</comment>
<evidence type="ECO:0000256" key="5">
    <source>
        <dbReference type="ARBA" id="ARBA00048542"/>
    </source>
</evidence>
<comment type="subunit">
    <text evidence="6">Homodimer.</text>
</comment>
<keyword evidence="3 6" id="KW-0560">Oxidoreductase</keyword>
<dbReference type="SUPFAM" id="SSF52218">
    <property type="entry name" value="Flavoproteins"/>
    <property type="match status" value="1"/>
</dbReference>
<evidence type="ECO:0000256" key="4">
    <source>
        <dbReference type="ARBA" id="ARBA00023027"/>
    </source>
</evidence>
<comment type="function">
    <text evidence="6">Also exhibits azoreductase activity. Catalyzes the reductive cleavage of the azo bond in aromatic azo compounds to the corresponding amines.</text>
</comment>
<evidence type="ECO:0000259" key="7">
    <source>
        <dbReference type="Pfam" id="PF02525"/>
    </source>
</evidence>
<gene>
    <name evidence="6" type="primary">azoR</name>
    <name evidence="8" type="ORF">H5S40_07290</name>
</gene>
<evidence type="ECO:0000256" key="1">
    <source>
        <dbReference type="ARBA" id="ARBA00022630"/>
    </source>
</evidence>